<reference evidence="4" key="1">
    <citation type="submission" date="2020-05" db="UniProtKB">
        <authorList>
            <consortium name="EnsemblMetazoa"/>
        </authorList>
    </citation>
    <scope>IDENTIFICATION</scope>
    <source>
        <strain evidence="4">TTRI</strain>
    </source>
</reference>
<feature type="region of interest" description="Disordered" evidence="2">
    <location>
        <begin position="1"/>
        <end position="26"/>
    </location>
</feature>
<protein>
    <recommendedName>
        <fullName evidence="3">HMG box domain-containing protein</fullName>
    </recommendedName>
</protein>
<dbReference type="InterPro" id="IPR009071">
    <property type="entry name" value="HMG_box_dom"/>
</dbReference>
<dbReference type="GO" id="GO:0003677">
    <property type="term" value="F:DNA binding"/>
    <property type="evidence" value="ECO:0007669"/>
    <property type="project" value="UniProtKB-UniRule"/>
</dbReference>
<evidence type="ECO:0000313" key="4">
    <source>
        <dbReference type="EnsemblMetazoa" id="GAUT033716-PA"/>
    </source>
</evidence>
<evidence type="ECO:0000256" key="2">
    <source>
        <dbReference type="SAM" id="MobiDB-lite"/>
    </source>
</evidence>
<feature type="compositionally biased region" description="Polar residues" evidence="2">
    <location>
        <begin position="1"/>
        <end position="16"/>
    </location>
</feature>
<dbReference type="SMART" id="SM00398">
    <property type="entry name" value="HMG"/>
    <property type="match status" value="1"/>
</dbReference>
<dbReference type="AlphaFoldDB" id="A0A1A9VDF3"/>
<dbReference type="SUPFAM" id="SSF47095">
    <property type="entry name" value="HMG-box"/>
    <property type="match status" value="1"/>
</dbReference>
<organism evidence="4 5">
    <name type="scientific">Glossina austeni</name>
    <name type="common">Savannah tsetse fly</name>
    <dbReference type="NCBI Taxonomy" id="7395"/>
    <lineage>
        <taxon>Eukaryota</taxon>
        <taxon>Metazoa</taxon>
        <taxon>Ecdysozoa</taxon>
        <taxon>Arthropoda</taxon>
        <taxon>Hexapoda</taxon>
        <taxon>Insecta</taxon>
        <taxon>Pterygota</taxon>
        <taxon>Neoptera</taxon>
        <taxon>Endopterygota</taxon>
        <taxon>Diptera</taxon>
        <taxon>Brachycera</taxon>
        <taxon>Muscomorpha</taxon>
        <taxon>Hippoboscoidea</taxon>
        <taxon>Glossinidae</taxon>
        <taxon>Glossina</taxon>
    </lineage>
</organism>
<name>A0A1A9VDF3_GLOAU</name>
<feature type="domain" description="HMG box" evidence="3">
    <location>
        <begin position="145"/>
        <end position="214"/>
    </location>
</feature>
<dbReference type="Pfam" id="PF00505">
    <property type="entry name" value="HMG_box"/>
    <property type="match status" value="1"/>
</dbReference>
<evidence type="ECO:0000256" key="1">
    <source>
        <dbReference type="PROSITE-ProRule" id="PRU00267"/>
    </source>
</evidence>
<dbReference type="InterPro" id="IPR036910">
    <property type="entry name" value="HMG_box_dom_sf"/>
</dbReference>
<dbReference type="EnsemblMetazoa" id="GAUT033716-RA">
    <property type="protein sequence ID" value="GAUT033716-PA"/>
    <property type="gene ID" value="GAUT033716"/>
</dbReference>
<sequence>MPTNSVPSGVTRTNGPPESPLQAPSIASGASMGKAFLHSSYPIMSTSKVFRMSGKNPELSRPQPYSLPLPVDSNLPDGKLTLATAAVPSRTAQRTPIDLWAKFGTFWTSIMSENKSACGVPAFNENTVQCAGSSAFNCKDEIYKQSPAKTSFFVYLYEFRQILRQGGAKKLKQVDICKTAGKRWRQMSECQKERYKLWALKNREKARCLKKDKTQEPKPWMPRMCFNCWRQEADITSQACPYSYIVLLSLLLLLSLASPISYPLSRIESMLVLLFRYNDVNIVDAYKCRVDLTISLHPSIGPIP</sequence>
<dbReference type="PROSITE" id="PS50118">
    <property type="entry name" value="HMG_BOX_2"/>
    <property type="match status" value="1"/>
</dbReference>
<dbReference type="VEuPathDB" id="VectorBase:GAUT033716"/>
<proteinExistence type="predicted"/>
<keyword evidence="1" id="KW-0539">Nucleus</keyword>
<dbReference type="GO" id="GO:0005634">
    <property type="term" value="C:nucleus"/>
    <property type="evidence" value="ECO:0007669"/>
    <property type="project" value="UniProtKB-UniRule"/>
</dbReference>
<dbReference type="CDD" id="cd00084">
    <property type="entry name" value="HMG-box_SF"/>
    <property type="match status" value="1"/>
</dbReference>
<accession>A0A1A9VDF3</accession>
<evidence type="ECO:0000313" key="5">
    <source>
        <dbReference type="Proteomes" id="UP000078200"/>
    </source>
</evidence>
<feature type="DNA-binding region" description="HMG box" evidence="1">
    <location>
        <begin position="145"/>
        <end position="214"/>
    </location>
</feature>
<dbReference type="Proteomes" id="UP000078200">
    <property type="component" value="Unassembled WGS sequence"/>
</dbReference>
<keyword evidence="1" id="KW-0238">DNA-binding</keyword>
<dbReference type="Gene3D" id="1.10.30.10">
    <property type="entry name" value="High mobility group box domain"/>
    <property type="match status" value="1"/>
</dbReference>
<keyword evidence="5" id="KW-1185">Reference proteome</keyword>
<evidence type="ECO:0000259" key="3">
    <source>
        <dbReference type="PROSITE" id="PS50118"/>
    </source>
</evidence>